<keyword evidence="2" id="KW-0560">Oxidoreductase</keyword>
<sequence>MIVRIITIQVAPSKEKEFEEVTRRNHRGSVQEPGVLRFDVLRSLDTPGKYVLYEVYTDEGATKAHKETEHYKEWKEAAETLTAGPRSGEAFAVIAPEDPEKWRS</sequence>
<dbReference type="AlphaFoldDB" id="G0GBR1"/>
<dbReference type="OrthoDB" id="9812754at2"/>
<dbReference type="InterPro" id="IPR007138">
    <property type="entry name" value="ABM_dom"/>
</dbReference>
<dbReference type="Proteomes" id="UP000007254">
    <property type="component" value="Chromosome"/>
</dbReference>
<dbReference type="Gene3D" id="3.30.70.100">
    <property type="match status" value="1"/>
</dbReference>
<dbReference type="Pfam" id="PF03992">
    <property type="entry name" value="ABM"/>
    <property type="match status" value="1"/>
</dbReference>
<evidence type="ECO:0000313" key="2">
    <source>
        <dbReference type="EMBL" id="AEJ61139.1"/>
    </source>
</evidence>
<gene>
    <name evidence="2" type="ordered locus">Spith_0864</name>
</gene>
<dbReference type="PANTHER" id="PTHR33336:SF1">
    <property type="entry name" value="(4S)-4-HYDROXY-5-PHOSPHONOOXYPENTANE-2,3-DIONE ISOMERASE"/>
    <property type="match status" value="1"/>
</dbReference>
<accession>G0GBR1</accession>
<protein>
    <submittedName>
        <fullName evidence="2">Antibiotic biosynthesis monooxygenase</fullName>
    </submittedName>
</protein>
<dbReference type="InterPro" id="IPR011008">
    <property type="entry name" value="Dimeric_a/b-barrel"/>
</dbReference>
<evidence type="ECO:0000259" key="1">
    <source>
        <dbReference type="PROSITE" id="PS51725"/>
    </source>
</evidence>
<dbReference type="InterPro" id="IPR050744">
    <property type="entry name" value="AI-2_Isomerase_LsrG"/>
</dbReference>
<keyword evidence="3" id="KW-1185">Reference proteome</keyword>
<dbReference type="PROSITE" id="PS51725">
    <property type="entry name" value="ABM"/>
    <property type="match status" value="1"/>
</dbReference>
<evidence type="ECO:0000313" key="3">
    <source>
        <dbReference type="Proteomes" id="UP000007254"/>
    </source>
</evidence>
<dbReference type="GO" id="GO:0005829">
    <property type="term" value="C:cytosol"/>
    <property type="evidence" value="ECO:0007669"/>
    <property type="project" value="TreeGrafter"/>
</dbReference>
<dbReference type="SUPFAM" id="SSF54909">
    <property type="entry name" value="Dimeric alpha+beta barrel"/>
    <property type="match status" value="1"/>
</dbReference>
<feature type="domain" description="ABM" evidence="1">
    <location>
        <begin position="2"/>
        <end position="90"/>
    </location>
</feature>
<reference evidence="2 3" key="1">
    <citation type="submission" date="2011-06" db="EMBL/GenBank/DDBJ databases">
        <title>The complete genome of Spirochaeta thermophila DSM 6578.</title>
        <authorList>
            <consortium name="US DOE Joint Genome Institute (JGI-PGF)"/>
            <person name="Lucas S."/>
            <person name="Lapidus A."/>
            <person name="Bruce D."/>
            <person name="Goodwin L."/>
            <person name="Pitluck S."/>
            <person name="Peters L."/>
            <person name="Kyrpides N."/>
            <person name="Mavromatis K."/>
            <person name="Ivanova N."/>
            <person name="Mikailova N."/>
            <person name="Pagani I."/>
            <person name="Chertkov O."/>
            <person name="Detter J.C."/>
            <person name="Tapia R."/>
            <person name="Han C."/>
            <person name="Land M."/>
            <person name="Hauser L."/>
            <person name="Markowitz V."/>
            <person name="Cheng J.-F."/>
            <person name="Hugenholtz P."/>
            <person name="Woyke T."/>
            <person name="Wu D."/>
            <person name="Spring S."/>
            <person name="Merkhoffer B."/>
            <person name="Schneider S."/>
            <person name="Klenk H.-P."/>
            <person name="Eisen J.A."/>
        </authorList>
    </citation>
    <scope>NUCLEOTIDE SEQUENCE [LARGE SCALE GENOMIC DNA]</scope>
    <source>
        <strain evidence="3">ATCC 700085 / DSM 6578 / Z-1203</strain>
    </source>
</reference>
<dbReference type="RefSeq" id="WP_014624514.1">
    <property type="nucleotide sequence ID" value="NC_017583.1"/>
</dbReference>
<name>G0GBR1_WINT7</name>
<dbReference type="HOGENOM" id="CLU_131496_3_0_12"/>
<dbReference type="STRING" id="869211.Spith_0864"/>
<dbReference type="KEGG" id="stq:Spith_0864"/>
<organism evidence="2 3">
    <name type="scientific">Winmispira thermophila (strain ATCC 700085 / DSM 6578 / Z-1203)</name>
    <name type="common">Spirochaeta thermophila</name>
    <dbReference type="NCBI Taxonomy" id="869211"/>
    <lineage>
        <taxon>Bacteria</taxon>
        <taxon>Pseudomonadati</taxon>
        <taxon>Spirochaetota</taxon>
        <taxon>Spirochaetia</taxon>
        <taxon>Winmispirales</taxon>
        <taxon>Winmispiraceae</taxon>
        <taxon>Winmispira</taxon>
    </lineage>
</organism>
<proteinExistence type="predicted"/>
<dbReference type="EMBL" id="CP002903">
    <property type="protein sequence ID" value="AEJ61139.1"/>
    <property type="molecule type" value="Genomic_DNA"/>
</dbReference>
<dbReference type="PANTHER" id="PTHR33336">
    <property type="entry name" value="QUINOL MONOOXYGENASE YGIN-RELATED"/>
    <property type="match status" value="1"/>
</dbReference>
<keyword evidence="2" id="KW-0503">Monooxygenase</keyword>
<dbReference type="GO" id="GO:0004497">
    <property type="term" value="F:monooxygenase activity"/>
    <property type="evidence" value="ECO:0007669"/>
    <property type="project" value="UniProtKB-KW"/>
</dbReference>